<feature type="chain" id="PRO_5047057747" description="Lipoprotein" evidence="1">
    <location>
        <begin position="18"/>
        <end position="228"/>
    </location>
</feature>
<reference evidence="2 3" key="1">
    <citation type="submission" date="2023-01" db="EMBL/GenBank/DDBJ databases">
        <title>Vibrio sp. KJ40-1 sp.nov, isolated from marine algae.</title>
        <authorList>
            <person name="Butt M."/>
            <person name="Kim J.M.J."/>
            <person name="Jeon C.O.C."/>
        </authorList>
    </citation>
    <scope>NUCLEOTIDE SEQUENCE [LARGE SCALE GENOMIC DNA]</scope>
    <source>
        <strain evidence="2 3">KJ40-1</strain>
    </source>
</reference>
<comment type="caution">
    <text evidence="2">The sequence shown here is derived from an EMBL/GenBank/DDBJ whole genome shotgun (WGS) entry which is preliminary data.</text>
</comment>
<name>A0ABT4YRY5_9VIBR</name>
<dbReference type="RefSeq" id="WP_272136680.1">
    <property type="nucleotide sequence ID" value="NZ_JAQLOI010000001.1"/>
</dbReference>
<evidence type="ECO:0000313" key="2">
    <source>
        <dbReference type="EMBL" id="MDB1124317.1"/>
    </source>
</evidence>
<protein>
    <recommendedName>
        <fullName evidence="4">Lipoprotein</fullName>
    </recommendedName>
</protein>
<evidence type="ECO:0008006" key="4">
    <source>
        <dbReference type="Google" id="ProtNLM"/>
    </source>
</evidence>
<accession>A0ABT4YRY5</accession>
<dbReference type="Proteomes" id="UP001210678">
    <property type="component" value="Unassembled WGS sequence"/>
</dbReference>
<organism evidence="2 3">
    <name type="scientific">Vibrio algarum</name>
    <dbReference type="NCBI Taxonomy" id="3020714"/>
    <lineage>
        <taxon>Bacteria</taxon>
        <taxon>Pseudomonadati</taxon>
        <taxon>Pseudomonadota</taxon>
        <taxon>Gammaproteobacteria</taxon>
        <taxon>Vibrionales</taxon>
        <taxon>Vibrionaceae</taxon>
        <taxon>Vibrio</taxon>
    </lineage>
</organism>
<sequence>MRFILLAFLIFTLSACAGKDGRPFDIKNLAKSDIDLVTDIHIEQIRKLTRRLIVKLYKRNPRELKKNSGMTIDARLSQLMTVDRPINGFLELGHLDGVEALPLAFSKEFKGDRVFALMAGITGMLSASYNNQLEYYLLDEISQQKLYDSARNLETITWQLNNRTYDNGEPLLFTNGIDENGIPNYSYERVLGQMIIVQDMMAILVSDSTNRTINKVVQSFASMTFIPI</sequence>
<proteinExistence type="predicted"/>
<evidence type="ECO:0000313" key="3">
    <source>
        <dbReference type="Proteomes" id="UP001210678"/>
    </source>
</evidence>
<dbReference type="EMBL" id="JAQLOI010000001">
    <property type="protein sequence ID" value="MDB1124317.1"/>
    <property type="molecule type" value="Genomic_DNA"/>
</dbReference>
<dbReference type="PROSITE" id="PS51257">
    <property type="entry name" value="PROKAR_LIPOPROTEIN"/>
    <property type="match status" value="1"/>
</dbReference>
<keyword evidence="1" id="KW-0732">Signal</keyword>
<gene>
    <name evidence="2" type="ORF">PGX00_11890</name>
</gene>
<keyword evidence="3" id="KW-1185">Reference proteome</keyword>
<evidence type="ECO:0000256" key="1">
    <source>
        <dbReference type="SAM" id="SignalP"/>
    </source>
</evidence>
<feature type="signal peptide" evidence="1">
    <location>
        <begin position="1"/>
        <end position="17"/>
    </location>
</feature>